<dbReference type="GO" id="GO:0005886">
    <property type="term" value="C:plasma membrane"/>
    <property type="evidence" value="ECO:0007669"/>
    <property type="project" value="TreeGrafter"/>
</dbReference>
<accession>A0A239LSU7</accession>
<reference evidence="3" key="1">
    <citation type="submission" date="2017-06" db="EMBL/GenBank/DDBJ databases">
        <authorList>
            <person name="Varghese N."/>
            <person name="Submissions S."/>
        </authorList>
    </citation>
    <scope>NUCLEOTIDE SEQUENCE [LARGE SCALE GENOMIC DNA]</scope>
    <source>
        <strain evidence="3">NKM1</strain>
    </source>
</reference>
<dbReference type="Proteomes" id="UP000198432">
    <property type="component" value="Unassembled WGS sequence"/>
</dbReference>
<evidence type="ECO:0000256" key="1">
    <source>
        <dbReference type="SAM" id="Phobius"/>
    </source>
</evidence>
<dbReference type="PANTHER" id="PTHR32063:SF0">
    <property type="entry name" value="SWARMING MOTILITY PROTEIN SWRC"/>
    <property type="match status" value="1"/>
</dbReference>
<keyword evidence="1" id="KW-1133">Transmembrane helix</keyword>
<dbReference type="GO" id="GO:0042910">
    <property type="term" value="F:xenobiotic transmembrane transporter activity"/>
    <property type="evidence" value="ECO:0007669"/>
    <property type="project" value="TreeGrafter"/>
</dbReference>
<evidence type="ECO:0000313" key="2">
    <source>
        <dbReference type="EMBL" id="SNT33606.1"/>
    </source>
</evidence>
<gene>
    <name evidence="2" type="ORF">SAMN06296052_15011</name>
</gene>
<sequence length="100" mass="10982">MNLFKIAVFRPVATLMVFVALIVFGVYSTINLPVDLFPEIDPPVITVITTYPGAGALEVEQNITTELEDQFSTLNDLDEITSTSVANVSIVTLEFDWGQT</sequence>
<dbReference type="PRINTS" id="PR00702">
    <property type="entry name" value="ACRIFLAVINRP"/>
</dbReference>
<dbReference type="OrthoDB" id="9798415at2"/>
<feature type="transmembrane region" description="Helical" evidence="1">
    <location>
        <begin position="12"/>
        <end position="30"/>
    </location>
</feature>
<organism evidence="2 3">
    <name type="scientific">Pontibacter ummariensis</name>
    <dbReference type="NCBI Taxonomy" id="1610492"/>
    <lineage>
        <taxon>Bacteria</taxon>
        <taxon>Pseudomonadati</taxon>
        <taxon>Bacteroidota</taxon>
        <taxon>Cytophagia</taxon>
        <taxon>Cytophagales</taxon>
        <taxon>Hymenobacteraceae</taxon>
        <taxon>Pontibacter</taxon>
    </lineage>
</organism>
<dbReference type="SUPFAM" id="SSF82693">
    <property type="entry name" value="Multidrug efflux transporter AcrB pore domain, PN1, PN2, PC1 and PC2 subdomains"/>
    <property type="match status" value="1"/>
</dbReference>
<dbReference type="Pfam" id="PF00873">
    <property type="entry name" value="ACR_tran"/>
    <property type="match status" value="1"/>
</dbReference>
<keyword evidence="1" id="KW-0472">Membrane</keyword>
<dbReference type="AlphaFoldDB" id="A0A239LSU7"/>
<keyword evidence="1" id="KW-0812">Transmembrane</keyword>
<proteinExistence type="predicted"/>
<dbReference type="Gene3D" id="1.20.1640.10">
    <property type="entry name" value="Multidrug efflux transporter AcrB transmembrane domain"/>
    <property type="match status" value="1"/>
</dbReference>
<evidence type="ECO:0000313" key="3">
    <source>
        <dbReference type="Proteomes" id="UP000198432"/>
    </source>
</evidence>
<dbReference type="PANTHER" id="PTHR32063">
    <property type="match status" value="1"/>
</dbReference>
<protein>
    <submittedName>
        <fullName evidence="2">AcrB/AcrD/AcrF family protein</fullName>
    </submittedName>
</protein>
<dbReference type="EMBL" id="FZOQ01000050">
    <property type="protein sequence ID" value="SNT33606.1"/>
    <property type="molecule type" value="Genomic_DNA"/>
</dbReference>
<dbReference type="InterPro" id="IPR001036">
    <property type="entry name" value="Acrflvin-R"/>
</dbReference>
<dbReference type="Gene3D" id="3.30.70.1430">
    <property type="entry name" value="Multidrug efflux transporter AcrB pore domain"/>
    <property type="match status" value="1"/>
</dbReference>
<keyword evidence="3" id="KW-1185">Reference proteome</keyword>
<name>A0A239LSU7_9BACT</name>